<dbReference type="Proteomes" id="UP000655225">
    <property type="component" value="Unassembled WGS sequence"/>
</dbReference>
<dbReference type="PANTHER" id="PTHR11926:SF1498">
    <property type="entry name" value="GLYCOSYLTRANSFERASE"/>
    <property type="match status" value="1"/>
</dbReference>
<dbReference type="PANTHER" id="PTHR11926">
    <property type="entry name" value="GLUCOSYL/GLUCURONOSYL TRANSFERASES"/>
    <property type="match status" value="1"/>
</dbReference>
<evidence type="ECO:0008006" key="4">
    <source>
        <dbReference type="Google" id="ProtNLM"/>
    </source>
</evidence>
<reference evidence="2 3" key="1">
    <citation type="submission" date="2020-04" db="EMBL/GenBank/DDBJ databases">
        <title>Plant Genome Project.</title>
        <authorList>
            <person name="Zhang R.-G."/>
        </authorList>
    </citation>
    <scope>NUCLEOTIDE SEQUENCE [LARGE SCALE GENOMIC DNA]</scope>
    <source>
        <strain evidence="2">YNK0</strain>
        <tissue evidence="2">Leaf</tissue>
    </source>
</reference>
<evidence type="ECO:0000313" key="3">
    <source>
        <dbReference type="Proteomes" id="UP000655225"/>
    </source>
</evidence>
<name>A0A834Y6A8_TETSI</name>
<dbReference type="SUPFAM" id="SSF53756">
    <property type="entry name" value="UDP-Glycosyltransferase/glycogen phosphorylase"/>
    <property type="match status" value="1"/>
</dbReference>
<accession>A0A834Y6A8</accession>
<dbReference type="OMA" id="TIDWIPR"/>
<gene>
    <name evidence="2" type="ORF">HHK36_031798</name>
</gene>
<organism evidence="2 3">
    <name type="scientific">Tetracentron sinense</name>
    <name type="common">Spur-leaf</name>
    <dbReference type="NCBI Taxonomy" id="13715"/>
    <lineage>
        <taxon>Eukaryota</taxon>
        <taxon>Viridiplantae</taxon>
        <taxon>Streptophyta</taxon>
        <taxon>Embryophyta</taxon>
        <taxon>Tracheophyta</taxon>
        <taxon>Spermatophyta</taxon>
        <taxon>Magnoliopsida</taxon>
        <taxon>Trochodendrales</taxon>
        <taxon>Trochodendraceae</taxon>
        <taxon>Tetracentron</taxon>
    </lineage>
</organism>
<dbReference type="EMBL" id="JABCRI010000246">
    <property type="protein sequence ID" value="KAF8370167.1"/>
    <property type="molecule type" value="Genomic_DNA"/>
</dbReference>
<dbReference type="AlphaFoldDB" id="A0A834Y6A8"/>
<comment type="similarity">
    <text evidence="1">Belongs to the UDP-glycosyltransferase family.</text>
</comment>
<protein>
    <recommendedName>
        <fullName evidence="4">UDP-glycosyltransferase</fullName>
    </recommendedName>
</protein>
<sequence>MGLADESYLTNGYLDTVIDWVPGMKDIRLKDFPSFVRTSDPSDIMLNFLKDEVERASNASAIIFNIFEALELHVLDSISSMFPPIYSVGPLQLLQDQISDNGLKNIGSNLWKEESGCLEWLDSREPNSVVYVNIGSITVMTPQHMIEFAWGLASSKKTFLWIIRPDLIMGDEAILPLEFITDTKERGMLASWCPQEQVLKHR</sequence>
<proteinExistence type="inferred from homology"/>
<keyword evidence="3" id="KW-1185">Reference proteome</keyword>
<dbReference type="OrthoDB" id="5835829at2759"/>
<dbReference type="GO" id="GO:0080043">
    <property type="term" value="F:quercetin 3-O-glucosyltransferase activity"/>
    <property type="evidence" value="ECO:0007669"/>
    <property type="project" value="TreeGrafter"/>
</dbReference>
<dbReference type="Gene3D" id="3.40.50.2000">
    <property type="entry name" value="Glycogen Phosphorylase B"/>
    <property type="match status" value="2"/>
</dbReference>
<dbReference type="GO" id="GO:0080044">
    <property type="term" value="F:quercetin 7-O-glucosyltransferase activity"/>
    <property type="evidence" value="ECO:0007669"/>
    <property type="project" value="TreeGrafter"/>
</dbReference>
<comment type="caution">
    <text evidence="2">The sequence shown here is derived from an EMBL/GenBank/DDBJ whole genome shotgun (WGS) entry which is preliminary data.</text>
</comment>
<evidence type="ECO:0000313" key="2">
    <source>
        <dbReference type="EMBL" id="KAF8370167.1"/>
    </source>
</evidence>
<evidence type="ECO:0000256" key="1">
    <source>
        <dbReference type="ARBA" id="ARBA00009995"/>
    </source>
</evidence>